<dbReference type="InterPro" id="IPR018247">
    <property type="entry name" value="EF_Hand_1_Ca_BS"/>
</dbReference>
<evidence type="ECO:0000259" key="2">
    <source>
        <dbReference type="PROSITE" id="PS50222"/>
    </source>
</evidence>
<dbReference type="KEGG" id="ehx:EMIHUDRAFT_349928"/>
<dbReference type="GeneID" id="19046242"/>
<dbReference type="STRING" id="2903.R1E574"/>
<dbReference type="InterPro" id="IPR002048">
    <property type="entry name" value="EF_hand_dom"/>
</dbReference>
<dbReference type="InterPro" id="IPR037497">
    <property type="entry name" value="PGR5"/>
</dbReference>
<dbReference type="AlphaFoldDB" id="A0A0D3J406"/>
<dbReference type="InterPro" id="IPR011992">
    <property type="entry name" value="EF-hand-dom_pair"/>
</dbReference>
<evidence type="ECO:0000313" key="3">
    <source>
        <dbReference type="EnsemblProtists" id="EOD18241"/>
    </source>
</evidence>
<dbReference type="PANTHER" id="PTHR35709">
    <property type="entry name" value="PROTEIN PROTON GRADIENT REGULATION 5, CHLOROPLASTIC"/>
    <property type="match status" value="1"/>
</dbReference>
<evidence type="ECO:0000313" key="4">
    <source>
        <dbReference type="Proteomes" id="UP000013827"/>
    </source>
</evidence>
<dbReference type="GO" id="GO:0005509">
    <property type="term" value="F:calcium ion binding"/>
    <property type="evidence" value="ECO:0007669"/>
    <property type="project" value="InterPro"/>
</dbReference>
<reference evidence="3" key="2">
    <citation type="submission" date="2024-10" db="UniProtKB">
        <authorList>
            <consortium name="EnsemblProtists"/>
        </authorList>
    </citation>
    <scope>IDENTIFICATION</scope>
</reference>
<protein>
    <recommendedName>
        <fullName evidence="2">EF-hand domain-containing protein</fullName>
    </recommendedName>
</protein>
<dbReference type="eggNOG" id="KOG0028">
    <property type="taxonomic scope" value="Eukaryota"/>
</dbReference>
<dbReference type="SUPFAM" id="SSF47473">
    <property type="entry name" value="EF-hand"/>
    <property type="match status" value="1"/>
</dbReference>
<dbReference type="PROSITE" id="PS50222">
    <property type="entry name" value="EF_HAND_2"/>
    <property type="match status" value="2"/>
</dbReference>
<dbReference type="HOGENOM" id="CLU_1630102_0_0_1"/>
<dbReference type="EnsemblProtists" id="EOD18241">
    <property type="protein sequence ID" value="EOD18241"/>
    <property type="gene ID" value="EMIHUDRAFT_349928"/>
</dbReference>
<dbReference type="RefSeq" id="XP_005770670.1">
    <property type="nucleotide sequence ID" value="XM_005770613.1"/>
</dbReference>
<dbReference type="Gene3D" id="1.10.238.10">
    <property type="entry name" value="EF-hand"/>
    <property type="match status" value="1"/>
</dbReference>
<accession>A0A0D3J406</accession>
<keyword evidence="4" id="KW-1185">Reference proteome</keyword>
<feature type="domain" description="EF-hand" evidence="2">
    <location>
        <begin position="88"/>
        <end position="123"/>
    </location>
</feature>
<proteinExistence type="predicted"/>
<name>A0A0D3J406_EMIH1</name>
<dbReference type="CDD" id="cd00051">
    <property type="entry name" value="EFh"/>
    <property type="match status" value="1"/>
</dbReference>
<dbReference type="GO" id="GO:0009773">
    <property type="term" value="P:photosynthetic electron transport in photosystem I"/>
    <property type="evidence" value="ECO:0007669"/>
    <property type="project" value="InterPro"/>
</dbReference>
<dbReference type="Proteomes" id="UP000013827">
    <property type="component" value="Unassembled WGS sequence"/>
</dbReference>
<dbReference type="PANTHER" id="PTHR35709:SF1">
    <property type="entry name" value="PROTEIN PROTON GRADIENT REGULATION 5, CHLOROPLASTIC"/>
    <property type="match status" value="1"/>
</dbReference>
<dbReference type="PROSITE" id="PS00018">
    <property type="entry name" value="EF_HAND_1"/>
    <property type="match status" value="1"/>
</dbReference>
<dbReference type="Pfam" id="PF13499">
    <property type="entry name" value="EF-hand_7"/>
    <property type="match status" value="1"/>
</dbReference>
<dbReference type="GO" id="GO:0009644">
    <property type="term" value="P:response to high light intensity"/>
    <property type="evidence" value="ECO:0007669"/>
    <property type="project" value="InterPro"/>
</dbReference>
<dbReference type="PaxDb" id="2903-EOD18241"/>
<feature type="domain" description="EF-hand" evidence="2">
    <location>
        <begin position="56"/>
        <end position="86"/>
    </location>
</feature>
<keyword evidence="1" id="KW-0106">Calcium</keyword>
<sequence>MGGAKDGPFTPLVKLTKRVMGEQRFLKFRANVISEHTKVIQAFVETSDSPFGCIALKKMFELADMDGSGAIDGEELKAALRRLGFSHLSDDQIDKILARADADDNCTIDYDEFVKEAPKTLKVNLVKLAKANGAELGFLS</sequence>
<organism evidence="3 4">
    <name type="scientific">Emiliania huxleyi (strain CCMP1516)</name>
    <dbReference type="NCBI Taxonomy" id="280463"/>
    <lineage>
        <taxon>Eukaryota</taxon>
        <taxon>Haptista</taxon>
        <taxon>Haptophyta</taxon>
        <taxon>Prymnesiophyceae</taxon>
        <taxon>Isochrysidales</taxon>
        <taxon>Noelaerhabdaceae</taxon>
        <taxon>Emiliania</taxon>
    </lineage>
</organism>
<reference evidence="4" key="1">
    <citation type="journal article" date="2013" name="Nature">
        <title>Pan genome of the phytoplankton Emiliania underpins its global distribution.</title>
        <authorList>
            <person name="Read B.A."/>
            <person name="Kegel J."/>
            <person name="Klute M.J."/>
            <person name="Kuo A."/>
            <person name="Lefebvre S.C."/>
            <person name="Maumus F."/>
            <person name="Mayer C."/>
            <person name="Miller J."/>
            <person name="Monier A."/>
            <person name="Salamov A."/>
            <person name="Young J."/>
            <person name="Aguilar M."/>
            <person name="Claverie J.M."/>
            <person name="Frickenhaus S."/>
            <person name="Gonzalez K."/>
            <person name="Herman E.K."/>
            <person name="Lin Y.C."/>
            <person name="Napier J."/>
            <person name="Ogata H."/>
            <person name="Sarno A.F."/>
            <person name="Shmutz J."/>
            <person name="Schroeder D."/>
            <person name="de Vargas C."/>
            <person name="Verret F."/>
            <person name="von Dassow P."/>
            <person name="Valentin K."/>
            <person name="Van de Peer Y."/>
            <person name="Wheeler G."/>
            <person name="Dacks J.B."/>
            <person name="Delwiche C.F."/>
            <person name="Dyhrman S.T."/>
            <person name="Glockner G."/>
            <person name="John U."/>
            <person name="Richards T."/>
            <person name="Worden A.Z."/>
            <person name="Zhang X."/>
            <person name="Grigoriev I.V."/>
            <person name="Allen A.E."/>
            <person name="Bidle K."/>
            <person name="Borodovsky M."/>
            <person name="Bowler C."/>
            <person name="Brownlee C."/>
            <person name="Cock J.M."/>
            <person name="Elias M."/>
            <person name="Gladyshev V.N."/>
            <person name="Groth M."/>
            <person name="Guda C."/>
            <person name="Hadaegh A."/>
            <person name="Iglesias-Rodriguez M.D."/>
            <person name="Jenkins J."/>
            <person name="Jones B.M."/>
            <person name="Lawson T."/>
            <person name="Leese F."/>
            <person name="Lindquist E."/>
            <person name="Lobanov A."/>
            <person name="Lomsadze A."/>
            <person name="Malik S.B."/>
            <person name="Marsh M.E."/>
            <person name="Mackinder L."/>
            <person name="Mock T."/>
            <person name="Mueller-Roeber B."/>
            <person name="Pagarete A."/>
            <person name="Parker M."/>
            <person name="Probert I."/>
            <person name="Quesneville H."/>
            <person name="Raines C."/>
            <person name="Rensing S.A."/>
            <person name="Riano-Pachon D.M."/>
            <person name="Richier S."/>
            <person name="Rokitta S."/>
            <person name="Shiraiwa Y."/>
            <person name="Soanes D.M."/>
            <person name="van der Giezen M."/>
            <person name="Wahlund T.M."/>
            <person name="Williams B."/>
            <person name="Wilson W."/>
            <person name="Wolfe G."/>
            <person name="Wurch L.L."/>
        </authorList>
    </citation>
    <scope>NUCLEOTIDE SEQUENCE</scope>
</reference>
<dbReference type="SMART" id="SM00054">
    <property type="entry name" value="EFh"/>
    <property type="match status" value="2"/>
</dbReference>
<evidence type="ECO:0000256" key="1">
    <source>
        <dbReference type="ARBA" id="ARBA00022837"/>
    </source>
</evidence>